<sequence>MDNKLLQLYAYEQSRKPGSFADIVYHENARVLLHDENIYRIERSSTPTRLSIQLMDYGHDKPEVTAVAIDPNFSTYLHNDFLSVVSDSKEKSGVFLRRNKIKCGWSDELSSQVIDEVQVINGLECKISCNSSKIPKTLYFEQKRKGELCKHIVNRRCLQTNFGHASVTPADGDDTASKKCKTGSF</sequence>
<evidence type="ECO:0000313" key="2">
    <source>
        <dbReference type="EMBL" id="GAU46091.1"/>
    </source>
</evidence>
<feature type="domain" description="Sin3 C-terminal" evidence="1">
    <location>
        <begin position="3"/>
        <end position="134"/>
    </location>
</feature>
<dbReference type="AlphaFoldDB" id="A0A2Z6NQ04"/>
<protein>
    <recommendedName>
        <fullName evidence="1">Sin3 C-terminal domain-containing protein</fullName>
    </recommendedName>
</protein>
<organism evidence="2 3">
    <name type="scientific">Trifolium subterraneum</name>
    <name type="common">Subterranean clover</name>
    <dbReference type="NCBI Taxonomy" id="3900"/>
    <lineage>
        <taxon>Eukaryota</taxon>
        <taxon>Viridiplantae</taxon>
        <taxon>Streptophyta</taxon>
        <taxon>Embryophyta</taxon>
        <taxon>Tracheophyta</taxon>
        <taxon>Spermatophyta</taxon>
        <taxon>Magnoliopsida</taxon>
        <taxon>eudicotyledons</taxon>
        <taxon>Gunneridae</taxon>
        <taxon>Pentapetalae</taxon>
        <taxon>rosids</taxon>
        <taxon>fabids</taxon>
        <taxon>Fabales</taxon>
        <taxon>Fabaceae</taxon>
        <taxon>Papilionoideae</taxon>
        <taxon>50 kb inversion clade</taxon>
        <taxon>NPAAA clade</taxon>
        <taxon>Hologalegina</taxon>
        <taxon>IRL clade</taxon>
        <taxon>Trifolieae</taxon>
        <taxon>Trifolium</taxon>
    </lineage>
</organism>
<evidence type="ECO:0000259" key="1">
    <source>
        <dbReference type="Pfam" id="PF16879"/>
    </source>
</evidence>
<dbReference type="Proteomes" id="UP000242715">
    <property type="component" value="Unassembled WGS sequence"/>
</dbReference>
<name>A0A2Z6NQ04_TRISU</name>
<dbReference type="EMBL" id="DF974176">
    <property type="protein sequence ID" value="GAU46091.1"/>
    <property type="molecule type" value="Genomic_DNA"/>
</dbReference>
<keyword evidence="3" id="KW-1185">Reference proteome</keyword>
<evidence type="ECO:0000313" key="3">
    <source>
        <dbReference type="Proteomes" id="UP000242715"/>
    </source>
</evidence>
<proteinExistence type="predicted"/>
<accession>A0A2Z6NQ04</accession>
<dbReference type="OrthoDB" id="10265969at2759"/>
<reference evidence="3" key="1">
    <citation type="journal article" date="2017" name="Front. Plant Sci.">
        <title>Climate Clever Clovers: New Paradigm to Reduce the Environmental Footprint of Ruminants by Breeding Low Methanogenic Forages Utilizing Haplotype Variation.</title>
        <authorList>
            <person name="Kaur P."/>
            <person name="Appels R."/>
            <person name="Bayer P.E."/>
            <person name="Keeble-Gagnere G."/>
            <person name="Wang J."/>
            <person name="Hirakawa H."/>
            <person name="Shirasawa K."/>
            <person name="Vercoe P."/>
            <person name="Stefanova K."/>
            <person name="Durmic Z."/>
            <person name="Nichols P."/>
            <person name="Revell C."/>
            <person name="Isobe S.N."/>
            <person name="Edwards D."/>
            <person name="Erskine W."/>
        </authorList>
    </citation>
    <scope>NUCLEOTIDE SEQUENCE [LARGE SCALE GENOMIC DNA]</scope>
    <source>
        <strain evidence="3">cv. Daliak</strain>
    </source>
</reference>
<gene>
    <name evidence="2" type="ORF">TSUD_135230</name>
</gene>
<dbReference type="InterPro" id="IPR031693">
    <property type="entry name" value="Sin3_C"/>
</dbReference>
<dbReference type="Pfam" id="PF16879">
    <property type="entry name" value="Sin3a_C"/>
    <property type="match status" value="1"/>
</dbReference>